<accession>A0A3G8GVI4</accession>
<dbReference type="EMBL" id="CP033968">
    <property type="protein sequence ID" value="AZG12211.1"/>
    <property type="molecule type" value="Genomic_DNA"/>
</dbReference>
<keyword evidence="1" id="KW-0614">Plasmid</keyword>
<geneLocation type="plasmid" evidence="1">
    <name>unnamed1</name>
</geneLocation>
<organism evidence="1 2">
    <name type="scientific">Cupriavidus pauculus</name>
    <dbReference type="NCBI Taxonomy" id="82633"/>
    <lineage>
        <taxon>Bacteria</taxon>
        <taxon>Pseudomonadati</taxon>
        <taxon>Pseudomonadota</taxon>
        <taxon>Betaproteobacteria</taxon>
        <taxon>Burkholderiales</taxon>
        <taxon>Burkholderiaceae</taxon>
        <taxon>Cupriavidus</taxon>
    </lineage>
</organism>
<proteinExistence type="predicted"/>
<dbReference type="KEGG" id="cpau:EHF44_00510"/>
<sequence>MRPLNETEIVRLDAVIENEARCNASGTSFSDYDLELEGRWIMGCAPYHAGYLRTAATGQV</sequence>
<dbReference type="AlphaFoldDB" id="A0A3G8GVI4"/>
<name>A0A3G8GVI4_9BURK</name>
<gene>
    <name evidence="1" type="ORF">EHF44_00510</name>
</gene>
<evidence type="ECO:0000313" key="2">
    <source>
        <dbReference type="Proteomes" id="UP000270411"/>
    </source>
</evidence>
<reference evidence="2" key="1">
    <citation type="submission" date="2018-11" db="EMBL/GenBank/DDBJ databases">
        <title>FDA dAtabase for Regulatory Grade micrObial Sequences (FDA-ARGOS): Supporting development and validation of Infectious Disease Dx tests.</title>
        <authorList>
            <person name="Goldberg B."/>
            <person name="Campos J."/>
            <person name="Tallon L."/>
            <person name="Sadzewicz L."/>
            <person name="Zhao X."/>
            <person name="Vavikolanu K."/>
            <person name="Mehta A."/>
            <person name="Aluvathingal J."/>
            <person name="Nadendla S."/>
            <person name="Geyer C."/>
            <person name="Nandy P."/>
            <person name="Yan Y."/>
            <person name="Sichtig H."/>
        </authorList>
    </citation>
    <scope>NUCLEOTIDE SEQUENCE [LARGE SCALE GENOMIC DNA]</scope>
    <source>
        <strain evidence="2">FDAARGOS_614</strain>
        <plasmid evidence="2">unnamed1</plasmid>
    </source>
</reference>
<dbReference type="Proteomes" id="UP000270411">
    <property type="component" value="Plasmid unnamed1"/>
</dbReference>
<protein>
    <submittedName>
        <fullName evidence="1">Uncharacterized protein</fullName>
    </submittedName>
</protein>
<dbReference type="OrthoDB" id="9859578at2"/>
<evidence type="ECO:0000313" key="1">
    <source>
        <dbReference type="EMBL" id="AZG12211.1"/>
    </source>
</evidence>